<organism evidence="3">
    <name type="scientific">Phaffia rhodozyma</name>
    <name type="common">Yeast</name>
    <name type="synonym">Xanthophyllomyces dendrorhous</name>
    <dbReference type="NCBI Taxonomy" id="264483"/>
    <lineage>
        <taxon>Eukaryota</taxon>
        <taxon>Fungi</taxon>
        <taxon>Dikarya</taxon>
        <taxon>Basidiomycota</taxon>
        <taxon>Agaricomycotina</taxon>
        <taxon>Tremellomycetes</taxon>
        <taxon>Cystofilobasidiales</taxon>
        <taxon>Mrakiaceae</taxon>
        <taxon>Phaffia</taxon>
    </lineage>
</organism>
<evidence type="ECO:0000313" key="3">
    <source>
        <dbReference type="EMBL" id="CED83339.1"/>
    </source>
</evidence>
<feature type="compositionally biased region" description="Polar residues" evidence="1">
    <location>
        <begin position="158"/>
        <end position="172"/>
    </location>
</feature>
<feature type="region of interest" description="Disordered" evidence="1">
    <location>
        <begin position="284"/>
        <end position="384"/>
    </location>
</feature>
<proteinExistence type="predicted"/>
<evidence type="ECO:0000259" key="2">
    <source>
        <dbReference type="Pfam" id="PF00564"/>
    </source>
</evidence>
<name>A0A0F7SRK4_PHARH</name>
<dbReference type="Pfam" id="PF00564">
    <property type="entry name" value="PB1"/>
    <property type="match status" value="1"/>
</dbReference>
<reference evidence="3" key="1">
    <citation type="submission" date="2014-08" db="EMBL/GenBank/DDBJ databases">
        <authorList>
            <person name="Sharma Rahul"/>
            <person name="Thines Marco"/>
        </authorList>
    </citation>
    <scope>NUCLEOTIDE SEQUENCE</scope>
</reference>
<dbReference type="AlphaFoldDB" id="A0A0F7SRK4"/>
<feature type="compositionally biased region" description="Basic residues" evidence="1">
    <location>
        <begin position="351"/>
        <end position="370"/>
    </location>
</feature>
<feature type="region of interest" description="Disordered" evidence="1">
    <location>
        <begin position="127"/>
        <end position="177"/>
    </location>
</feature>
<dbReference type="InterPro" id="IPR000270">
    <property type="entry name" value="PB1_dom"/>
</dbReference>
<accession>A0A0F7SRK4</accession>
<feature type="domain" description="PB1" evidence="2">
    <location>
        <begin position="10"/>
        <end position="94"/>
    </location>
</feature>
<feature type="compositionally biased region" description="Basic residues" evidence="1">
    <location>
        <begin position="303"/>
        <end position="313"/>
    </location>
</feature>
<dbReference type="EMBL" id="LN483142">
    <property type="protein sequence ID" value="CED83339.1"/>
    <property type="molecule type" value="Genomic_DNA"/>
</dbReference>
<feature type="compositionally biased region" description="Basic and acidic residues" evidence="1">
    <location>
        <begin position="291"/>
        <end position="300"/>
    </location>
</feature>
<protein>
    <submittedName>
        <fullName evidence="3">Phox/Bem1p</fullName>
    </submittedName>
</protein>
<sequence>MSTPTFNEPRRFKVTHPAEQLARRFRFPNPPTYAALVEKILSYWSSTSLNPKTISFSYIDAQGDRCVLSSEEELQDLYEELNDVGTAQEVLKMKVVILGGPVGIDGEADVELEVEGLISEISQTDLADDAETEMGDRSTFSTATPSVEDATSVYGDAHQNSSVPSVESQENTADPEEVFPPQVEPVANPLSLLSDLATLLSSISANPALSTILSRAAQGAYTPELAAHVGTQRDRVETELNKAKDEVNKGFGQAAQGWKDLETVLAGFGKSAAEGLKEAEEIRSRRMHEKRSREHHDGFHRGPGFHHRHHPRHPSPSSFETRDNRPDSPPPPGPSSPGRERSRHGSPPGSFRHHPFHGSQRSHPHHRRRGKSAERGVPGEFDTKGHGYPHGDFFGRFPFFVHPSALDHSEAHRGWWQMMNDGPSEMKVDGVPYDPQTGEPTSQNEKPEEKSKE</sequence>
<feature type="region of interest" description="Disordered" evidence="1">
    <location>
        <begin position="421"/>
        <end position="453"/>
    </location>
</feature>
<dbReference type="Gene3D" id="3.10.20.90">
    <property type="entry name" value="Phosphatidylinositol 3-kinase Catalytic Subunit, Chain A, domain 1"/>
    <property type="match status" value="1"/>
</dbReference>
<evidence type="ECO:0000256" key="1">
    <source>
        <dbReference type="SAM" id="MobiDB-lite"/>
    </source>
</evidence>
<dbReference type="SUPFAM" id="SSF54277">
    <property type="entry name" value="CAD &amp; PB1 domains"/>
    <property type="match status" value="1"/>
</dbReference>